<feature type="domain" description="IraD/Gp25-like" evidence="2">
    <location>
        <begin position="26"/>
        <end position="92"/>
    </location>
</feature>
<accession>A0AAX2UI75</accession>
<evidence type="ECO:0000256" key="1">
    <source>
        <dbReference type="SAM" id="Coils"/>
    </source>
</evidence>
<proteinExistence type="predicted"/>
<name>A0AAX2UI75_9BACT</name>
<keyword evidence="1" id="KW-0175">Coiled coil</keyword>
<sequence length="131" mass="15015">MSLLNRVIHELDEQNASVAFYENEFEDIKNNIKTLLNTNLDDCIILNDFGIGNFATMNFNSSELCSLMAKEICKLVAKYEKRIQITSITYDNSLGPWQLSFLLGCVLLNDDFQQSLSIQIVFKSNRYCEVV</sequence>
<dbReference type="KEGG" id="chv:CHELV3228_0711"/>
<evidence type="ECO:0000259" key="2">
    <source>
        <dbReference type="Pfam" id="PF04965"/>
    </source>
</evidence>
<dbReference type="AlphaFoldDB" id="A0AAX2UI75"/>
<reference evidence="3 5" key="1">
    <citation type="submission" date="2019-05" db="EMBL/GenBank/DDBJ databases">
        <title>Draft genomes of eight strains of Campylobacter helveticus isolated from cats and a dog in New Zealand.</title>
        <authorList>
            <person name="Bojanic K."/>
            <person name="Midwinter A.C."/>
            <person name="Biggs P.J."/>
            <person name="Acke E."/>
            <person name="Cornelius A.J."/>
            <person name="Marshall J.C."/>
        </authorList>
    </citation>
    <scope>NUCLEOTIDE SEQUENCE [LARGE SCALE GENOMIC DNA]</scope>
    <source>
        <strain evidence="3 5">ACP123b</strain>
    </source>
</reference>
<dbReference type="EMBL" id="VRMA01000025">
    <property type="protein sequence ID" value="TXK58739.1"/>
    <property type="molecule type" value="Genomic_DNA"/>
</dbReference>
<dbReference type="Proteomes" id="UP000321317">
    <property type="component" value="Unassembled WGS sequence"/>
</dbReference>
<dbReference type="GeneID" id="52036616"/>
<evidence type="ECO:0000313" key="3">
    <source>
        <dbReference type="EMBL" id="TNB55565.1"/>
    </source>
</evidence>
<dbReference type="InterPro" id="IPR007048">
    <property type="entry name" value="IraD/Gp25-like"/>
</dbReference>
<feature type="coiled-coil region" evidence="1">
    <location>
        <begin position="4"/>
        <end position="38"/>
    </location>
</feature>
<dbReference type="SUPFAM" id="SSF160719">
    <property type="entry name" value="gpW/gp25-like"/>
    <property type="match status" value="1"/>
</dbReference>
<evidence type="ECO:0000313" key="4">
    <source>
        <dbReference type="EMBL" id="TXK58739.1"/>
    </source>
</evidence>
<evidence type="ECO:0000313" key="5">
    <source>
        <dbReference type="Proteomes" id="UP000306813"/>
    </source>
</evidence>
<dbReference type="NCBIfam" id="TIGR03357">
    <property type="entry name" value="VI_zyme"/>
    <property type="match status" value="1"/>
</dbReference>
<gene>
    <name evidence="3" type="primary">tssE</name>
    <name evidence="3" type="ORF">FDW42_08975</name>
    <name evidence="4" type="ORF">FVD16_02315</name>
</gene>
<evidence type="ECO:0000313" key="6">
    <source>
        <dbReference type="Proteomes" id="UP000321317"/>
    </source>
</evidence>
<comment type="caution">
    <text evidence="3">The sequence shown here is derived from an EMBL/GenBank/DDBJ whole genome shotgun (WGS) entry which is preliminary data.</text>
</comment>
<reference evidence="4 6" key="2">
    <citation type="submission" date="2019-08" db="EMBL/GenBank/DDBJ databases">
        <title>Rapid identification of Enteric Bacteria from Whole Genome Sequences (WGS) using Average Nucleotide Identity (ANI).</title>
        <authorList>
            <person name="Lane C."/>
        </authorList>
    </citation>
    <scope>NUCLEOTIDE SEQUENCE [LARGE SCALE GENOMIC DNA]</scope>
    <source>
        <strain evidence="4 6">D4984</strain>
    </source>
</reference>
<keyword evidence="6" id="KW-1185">Reference proteome</keyword>
<dbReference type="EMBL" id="VDBS01000073">
    <property type="protein sequence ID" value="TNB55565.1"/>
    <property type="molecule type" value="Genomic_DNA"/>
</dbReference>
<dbReference type="RefSeq" id="WP_082199566.1">
    <property type="nucleotide sequence ID" value="NZ_CAUWMG010000048.1"/>
</dbReference>
<dbReference type="Proteomes" id="UP000306813">
    <property type="component" value="Unassembled WGS sequence"/>
</dbReference>
<dbReference type="Gene3D" id="3.10.450.40">
    <property type="match status" value="1"/>
</dbReference>
<dbReference type="Pfam" id="PF04965">
    <property type="entry name" value="GPW_gp25"/>
    <property type="match status" value="1"/>
</dbReference>
<protein>
    <submittedName>
        <fullName evidence="3">Type VI secretion system baseplate subunit TssE</fullName>
    </submittedName>
</protein>
<organism evidence="3 5">
    <name type="scientific">Campylobacter helveticus</name>
    <dbReference type="NCBI Taxonomy" id="28898"/>
    <lineage>
        <taxon>Bacteria</taxon>
        <taxon>Pseudomonadati</taxon>
        <taxon>Campylobacterota</taxon>
        <taxon>Epsilonproteobacteria</taxon>
        <taxon>Campylobacterales</taxon>
        <taxon>Campylobacteraceae</taxon>
        <taxon>Campylobacter</taxon>
    </lineage>
</organism>
<dbReference type="InterPro" id="IPR017737">
    <property type="entry name" value="TssE1-like"/>
</dbReference>